<organism evidence="7">
    <name type="scientific">Nyssomyia neivai</name>
    <dbReference type="NCBI Taxonomy" id="330878"/>
    <lineage>
        <taxon>Eukaryota</taxon>
        <taxon>Metazoa</taxon>
        <taxon>Ecdysozoa</taxon>
        <taxon>Arthropoda</taxon>
        <taxon>Hexapoda</taxon>
        <taxon>Insecta</taxon>
        <taxon>Pterygota</taxon>
        <taxon>Neoptera</taxon>
        <taxon>Endopterygota</taxon>
        <taxon>Diptera</taxon>
        <taxon>Nematocera</taxon>
        <taxon>Psychodoidea</taxon>
        <taxon>Psychodidae</taxon>
        <taxon>Nyssomyia</taxon>
    </lineage>
</organism>
<evidence type="ECO:0000256" key="3">
    <source>
        <dbReference type="ARBA" id="ARBA00023198"/>
    </source>
</evidence>
<evidence type="ECO:0000256" key="2">
    <source>
        <dbReference type="ARBA" id="ARBA00022490"/>
    </source>
</evidence>
<name>A0A1L8DAQ0_9DIPT</name>
<dbReference type="PANTHER" id="PTHR15079">
    <property type="entry name" value="MYD88"/>
    <property type="match status" value="1"/>
</dbReference>
<evidence type="ECO:0000256" key="4">
    <source>
        <dbReference type="SAM" id="MobiDB-lite"/>
    </source>
</evidence>
<feature type="region of interest" description="Disordered" evidence="4">
    <location>
        <begin position="353"/>
        <end position="464"/>
    </location>
</feature>
<evidence type="ECO:0000313" key="7">
    <source>
        <dbReference type="EMBL" id="JAV03447.1"/>
    </source>
</evidence>
<dbReference type="SUPFAM" id="SSF52200">
    <property type="entry name" value="Toll/Interleukin receptor TIR domain"/>
    <property type="match status" value="1"/>
</dbReference>
<dbReference type="GO" id="GO:0050830">
    <property type="term" value="P:defense response to Gram-positive bacterium"/>
    <property type="evidence" value="ECO:0007669"/>
    <property type="project" value="TreeGrafter"/>
</dbReference>
<feature type="compositionally biased region" description="Polar residues" evidence="4">
    <location>
        <begin position="419"/>
        <end position="429"/>
    </location>
</feature>
<protein>
    <recommendedName>
        <fullName evidence="8">Tir domain protein</fullName>
    </recommendedName>
</protein>
<dbReference type="EMBL" id="GFDF01010637">
    <property type="protein sequence ID" value="JAV03447.1"/>
    <property type="molecule type" value="Transcribed_RNA"/>
</dbReference>
<dbReference type="GO" id="GO:0070976">
    <property type="term" value="F:TIR domain binding"/>
    <property type="evidence" value="ECO:0007669"/>
    <property type="project" value="InterPro"/>
</dbReference>
<dbReference type="GO" id="GO:0035325">
    <property type="term" value="F:Toll-like receptor binding"/>
    <property type="evidence" value="ECO:0007669"/>
    <property type="project" value="TreeGrafter"/>
</dbReference>
<dbReference type="Gene3D" id="3.40.50.10140">
    <property type="entry name" value="Toll/interleukin-1 receptor homology (TIR) domain"/>
    <property type="match status" value="1"/>
</dbReference>
<dbReference type="PANTHER" id="PTHR15079:SF3">
    <property type="entry name" value="MYELOID DIFFERENTIATION PRIMARY RESPONSE PROTEIN MYD88"/>
    <property type="match status" value="1"/>
</dbReference>
<sequence>MVNSSVSERRLVRENFVSSAHTRINLHDVPVTALRLKTREMMALLLDPIKFLPSEDGRQRDWRGLAEFTGFRNQDTAFLSTQRSPTIKLLEMLAKQMGEIVNLGELQRILGIIDRWDVVDDTNNSFLEDAEMFLCAKPKFVALPDEESTSSIWVDDSNILTNDDAPGFLQKYDAFVLFADEDIEYATELIERLEDSGFKICEKSRDLKAGHLEYDAVCRLISERCNKLIIIVTRAFLQSAANTFFVNVTQAIAIEKRKRVIIPCLYENCILPTNLSFYFLLNYQRSGKLYNFWDKLKQSIQNTPTETFAALPANPRITITEVDSPQTSKALTHADTIHPIYNSTKPTIVLKKSYSPEPQRKIMPPQPNKRTTSMWELSSPGSGKGHDTPLSPLSTNDQLVSPSGGSATKKDKWYKKFLTPNTKKSNNVGSGAEDDAISTGSTASAGKEKNKKRLFRKKKTAVAT</sequence>
<proteinExistence type="predicted"/>
<feature type="compositionally biased region" description="Basic residues" evidence="4">
    <location>
        <begin position="449"/>
        <end position="464"/>
    </location>
</feature>
<dbReference type="InterPro" id="IPR000157">
    <property type="entry name" value="TIR_dom"/>
</dbReference>
<dbReference type="GO" id="GO:0045087">
    <property type="term" value="P:innate immune response"/>
    <property type="evidence" value="ECO:0007669"/>
    <property type="project" value="TreeGrafter"/>
</dbReference>
<dbReference type="Pfam" id="PF13676">
    <property type="entry name" value="TIR_2"/>
    <property type="match status" value="1"/>
</dbReference>
<evidence type="ECO:0000259" key="6">
    <source>
        <dbReference type="PROSITE" id="PS50104"/>
    </source>
</evidence>
<dbReference type="SMART" id="SM00255">
    <property type="entry name" value="TIR"/>
    <property type="match status" value="1"/>
</dbReference>
<feature type="domain" description="TIR" evidence="6">
    <location>
        <begin position="170"/>
        <end position="300"/>
    </location>
</feature>
<dbReference type="AlphaFoldDB" id="A0A1L8DAQ0"/>
<evidence type="ECO:0008006" key="8">
    <source>
        <dbReference type="Google" id="ProtNLM"/>
    </source>
</evidence>
<feature type="compositionally biased region" description="Polar residues" evidence="4">
    <location>
        <begin position="368"/>
        <end position="381"/>
    </location>
</feature>
<dbReference type="SUPFAM" id="SSF47986">
    <property type="entry name" value="DEATH domain"/>
    <property type="match status" value="1"/>
</dbReference>
<dbReference type="Gene3D" id="1.10.533.10">
    <property type="entry name" value="Death Domain, Fas"/>
    <property type="match status" value="1"/>
</dbReference>
<evidence type="ECO:0000259" key="5">
    <source>
        <dbReference type="PROSITE" id="PS50017"/>
    </source>
</evidence>
<dbReference type="GO" id="GO:0034142">
    <property type="term" value="P:toll-like receptor 4 signaling pathway"/>
    <property type="evidence" value="ECO:0007669"/>
    <property type="project" value="TreeGrafter"/>
</dbReference>
<dbReference type="InterPro" id="IPR035897">
    <property type="entry name" value="Toll_tir_struct_dom_sf"/>
</dbReference>
<dbReference type="InterPro" id="IPR000488">
    <property type="entry name" value="Death_dom"/>
</dbReference>
<dbReference type="GO" id="GO:0002755">
    <property type="term" value="P:MyD88-dependent toll-like receptor signaling pathway"/>
    <property type="evidence" value="ECO:0007669"/>
    <property type="project" value="InterPro"/>
</dbReference>
<evidence type="ECO:0000256" key="1">
    <source>
        <dbReference type="ARBA" id="ARBA00004496"/>
    </source>
</evidence>
<comment type="subcellular location">
    <subcellularLocation>
        <location evidence="1">Cytoplasm</location>
    </subcellularLocation>
</comment>
<dbReference type="PROSITE" id="PS50017">
    <property type="entry name" value="DEATH_DOMAIN"/>
    <property type="match status" value="1"/>
</dbReference>
<keyword evidence="3" id="KW-0395">Inflammatory response</keyword>
<feature type="domain" description="Death" evidence="5">
    <location>
        <begin position="61"/>
        <end position="126"/>
    </location>
</feature>
<keyword evidence="2" id="KW-0963">Cytoplasm</keyword>
<reference evidence="7" key="1">
    <citation type="submission" date="2016-12" db="EMBL/GenBank/DDBJ databases">
        <title>An insight into the sialome and mialome of the sand fly, Nyssomyia neivai.</title>
        <authorList>
            <person name="Sebastian V."/>
            <person name="Goulart T.M."/>
            <person name="Oliveira W."/>
            <person name="Calvo E."/>
            <person name="Oliveira L.F."/>
            <person name="Pinto M.C."/>
            <person name="Rosselino A.M."/>
            <person name="Ribeiro J.M."/>
        </authorList>
    </citation>
    <scope>NUCLEOTIDE SEQUENCE</scope>
</reference>
<dbReference type="InterPro" id="IPR017281">
    <property type="entry name" value="Myelin_different_resp_MyD88"/>
</dbReference>
<dbReference type="GO" id="GO:0005737">
    <property type="term" value="C:cytoplasm"/>
    <property type="evidence" value="ECO:0007669"/>
    <property type="project" value="UniProtKB-SubCell"/>
</dbReference>
<accession>A0A1L8DAQ0</accession>
<dbReference type="GO" id="GO:0008063">
    <property type="term" value="P:Toll signaling pathway"/>
    <property type="evidence" value="ECO:0007669"/>
    <property type="project" value="TreeGrafter"/>
</dbReference>
<dbReference type="GO" id="GO:0043123">
    <property type="term" value="P:positive regulation of canonical NF-kappaB signal transduction"/>
    <property type="evidence" value="ECO:0007669"/>
    <property type="project" value="InterPro"/>
</dbReference>
<feature type="compositionally biased region" description="Polar residues" evidence="4">
    <location>
        <begin position="391"/>
        <end position="406"/>
    </location>
</feature>
<dbReference type="GO" id="GO:0005886">
    <property type="term" value="C:plasma membrane"/>
    <property type="evidence" value="ECO:0007669"/>
    <property type="project" value="TreeGrafter"/>
</dbReference>
<dbReference type="InterPro" id="IPR011029">
    <property type="entry name" value="DEATH-like_dom_sf"/>
</dbReference>
<dbReference type="PROSITE" id="PS50104">
    <property type="entry name" value="TIR"/>
    <property type="match status" value="1"/>
</dbReference>